<feature type="transmembrane region" description="Helical" evidence="1">
    <location>
        <begin position="61"/>
        <end position="81"/>
    </location>
</feature>
<evidence type="ECO:0000313" key="2">
    <source>
        <dbReference type="EMBL" id="ORZ18128.1"/>
    </source>
</evidence>
<comment type="caution">
    <text evidence="2">The sequence shown here is derived from an EMBL/GenBank/DDBJ whole genome shotgun (WGS) entry which is preliminary data.</text>
</comment>
<gene>
    <name evidence="2" type="ORF">BCR42DRAFT_413206</name>
</gene>
<accession>A0A1X2IKP9</accession>
<keyword evidence="3" id="KW-1185">Reference proteome</keyword>
<keyword evidence="1" id="KW-0812">Transmembrane</keyword>
<proteinExistence type="predicted"/>
<reference evidence="2 3" key="1">
    <citation type="submission" date="2016-07" db="EMBL/GenBank/DDBJ databases">
        <title>Pervasive Adenine N6-methylation of Active Genes in Fungi.</title>
        <authorList>
            <consortium name="DOE Joint Genome Institute"/>
            <person name="Mondo S.J."/>
            <person name="Dannebaum R.O."/>
            <person name="Kuo R.C."/>
            <person name="Labutti K."/>
            <person name="Haridas S."/>
            <person name="Kuo A."/>
            <person name="Salamov A."/>
            <person name="Ahrendt S.R."/>
            <person name="Lipzen A."/>
            <person name="Sullivan W."/>
            <person name="Andreopoulos W.B."/>
            <person name="Clum A."/>
            <person name="Lindquist E."/>
            <person name="Daum C."/>
            <person name="Ramamoorthy G.K."/>
            <person name="Gryganskyi A."/>
            <person name="Culley D."/>
            <person name="Magnuson J.K."/>
            <person name="James T.Y."/>
            <person name="O'Malley M.A."/>
            <person name="Stajich J.E."/>
            <person name="Spatafora J.W."/>
            <person name="Visel A."/>
            <person name="Grigoriev I.V."/>
        </authorList>
    </citation>
    <scope>NUCLEOTIDE SEQUENCE [LARGE SCALE GENOMIC DNA]</scope>
    <source>
        <strain evidence="2 3">NRRL 1336</strain>
    </source>
</reference>
<dbReference type="AlphaFoldDB" id="A0A1X2IKP9"/>
<keyword evidence="1" id="KW-0472">Membrane</keyword>
<dbReference type="Proteomes" id="UP000193560">
    <property type="component" value="Unassembled WGS sequence"/>
</dbReference>
<evidence type="ECO:0000313" key="3">
    <source>
        <dbReference type="Proteomes" id="UP000193560"/>
    </source>
</evidence>
<protein>
    <submittedName>
        <fullName evidence="2">Uncharacterized protein</fullName>
    </submittedName>
</protein>
<dbReference type="EMBL" id="MCGE01000009">
    <property type="protein sequence ID" value="ORZ18128.1"/>
    <property type="molecule type" value="Genomic_DNA"/>
</dbReference>
<organism evidence="2 3">
    <name type="scientific">Absidia repens</name>
    <dbReference type="NCBI Taxonomy" id="90262"/>
    <lineage>
        <taxon>Eukaryota</taxon>
        <taxon>Fungi</taxon>
        <taxon>Fungi incertae sedis</taxon>
        <taxon>Mucoromycota</taxon>
        <taxon>Mucoromycotina</taxon>
        <taxon>Mucoromycetes</taxon>
        <taxon>Mucorales</taxon>
        <taxon>Cunninghamellaceae</taxon>
        <taxon>Absidia</taxon>
    </lineage>
</organism>
<keyword evidence="1" id="KW-1133">Transmembrane helix</keyword>
<sequence>MKNRIGDVWNRKPGIFPTLLFFFVLCNEQNRCMLCMCDYILFFIERIRAQTMNLGFQCGYIYAFIKLDLLSLFIFLLQYHLSSI</sequence>
<evidence type="ECO:0000256" key="1">
    <source>
        <dbReference type="SAM" id="Phobius"/>
    </source>
</evidence>
<name>A0A1X2IKP9_9FUNG</name>